<organism evidence="2 3">
    <name type="scientific">Ensete ventricosum</name>
    <name type="common">Abyssinian banana</name>
    <name type="synonym">Musa ensete</name>
    <dbReference type="NCBI Taxonomy" id="4639"/>
    <lineage>
        <taxon>Eukaryota</taxon>
        <taxon>Viridiplantae</taxon>
        <taxon>Streptophyta</taxon>
        <taxon>Embryophyta</taxon>
        <taxon>Tracheophyta</taxon>
        <taxon>Spermatophyta</taxon>
        <taxon>Magnoliopsida</taxon>
        <taxon>Liliopsida</taxon>
        <taxon>Zingiberales</taxon>
        <taxon>Musaceae</taxon>
        <taxon>Ensete</taxon>
    </lineage>
</organism>
<gene>
    <name evidence="2" type="ORF">B296_00029071</name>
</gene>
<name>A0A426XJ18_ENSVE</name>
<dbReference type="Proteomes" id="UP000287651">
    <property type="component" value="Unassembled WGS sequence"/>
</dbReference>
<proteinExistence type="predicted"/>
<sequence>MCTAQYLRAKKREKNKREKKNLESRCSSPALSVARGRRIARTIRRPWLISSPAGDFFSPHGEKKCLPAWEEGTRRPYASQSLWASVEAR</sequence>
<dbReference type="EMBL" id="AMZH03020165">
    <property type="protein sequence ID" value="RRT39452.1"/>
    <property type="molecule type" value="Genomic_DNA"/>
</dbReference>
<accession>A0A426XJ18</accession>
<evidence type="ECO:0000256" key="1">
    <source>
        <dbReference type="SAM" id="MobiDB-lite"/>
    </source>
</evidence>
<dbReference type="AlphaFoldDB" id="A0A426XJ18"/>
<feature type="compositionally biased region" description="Basic residues" evidence="1">
    <location>
        <begin position="8"/>
        <end position="19"/>
    </location>
</feature>
<reference evidence="2 3" key="1">
    <citation type="journal article" date="2014" name="Agronomy (Basel)">
        <title>A Draft Genome Sequence for Ensete ventricosum, the Drought-Tolerant Tree Against Hunger.</title>
        <authorList>
            <person name="Harrison J."/>
            <person name="Moore K.A."/>
            <person name="Paszkiewicz K."/>
            <person name="Jones T."/>
            <person name="Grant M."/>
            <person name="Ambacheew D."/>
            <person name="Muzemil S."/>
            <person name="Studholme D.J."/>
        </authorList>
    </citation>
    <scope>NUCLEOTIDE SEQUENCE [LARGE SCALE GENOMIC DNA]</scope>
</reference>
<evidence type="ECO:0000313" key="2">
    <source>
        <dbReference type="EMBL" id="RRT39452.1"/>
    </source>
</evidence>
<feature type="region of interest" description="Disordered" evidence="1">
    <location>
        <begin position="1"/>
        <end position="27"/>
    </location>
</feature>
<protein>
    <submittedName>
        <fullName evidence="2">Uncharacterized protein</fullName>
    </submittedName>
</protein>
<evidence type="ECO:0000313" key="3">
    <source>
        <dbReference type="Proteomes" id="UP000287651"/>
    </source>
</evidence>
<comment type="caution">
    <text evidence="2">The sequence shown here is derived from an EMBL/GenBank/DDBJ whole genome shotgun (WGS) entry which is preliminary data.</text>
</comment>